<keyword evidence="4" id="KW-0408">Iron</keyword>
<dbReference type="Pfam" id="PF13282">
    <property type="entry name" value="DUF4070"/>
    <property type="match status" value="1"/>
</dbReference>
<dbReference type="InterPro" id="IPR006158">
    <property type="entry name" value="Cobalamin-bd"/>
</dbReference>
<dbReference type="RefSeq" id="WP_368007090.1">
    <property type="nucleotide sequence ID" value="NZ_JAMXFF010000020.1"/>
</dbReference>
<sequence length="527" mass="61043">MRVLLLYPLFPKSFWSFEKALALVDRKALLPPLCLVTVAALLPQEWEYKLADRNIRDITEEEWEWADLVILSAMIVQQEDFLALIREAKRRSKPVAVGGPYVTSLPKEAAAAGADYLILDEGEITLPLFVEALKRGEKTGTFSANGEKADVTQTPIPRFDLLDLYAYDTMAIQFSRGCPFQCEFCDIIVLYGRKSRTKHPSQILAELDRLLELGFTQAVFLVDDNFIGNKRNVKLLLKELKIWQEKNRYPFRLITEASVDLGQDTELLEMMVECNFYVVFLGIETPDEESLTLTKKFQNTRDSLSDSVEAITKAGMRVMAGFIIGFDGEKPGAGDRIVQFVENTSIPMAMFSMLQALPHTALWERLQKEGRLNTGIANGNQTTLMNFIPTRPLEEIAREYIDGFWQLYDPQRYLDRTYRHFMMMGKPRNPVPRRRMNWPTIRAFFTICWRQGIVRPTRWKFWLYLVNILRHNPRVVDHYLALCGLFEHFSEYRTIVRDQIESQLAEYLAEQKRIEAYKLEREESAVA</sequence>
<accession>A0ABT2MRY7</accession>
<evidence type="ECO:0000256" key="5">
    <source>
        <dbReference type="ARBA" id="ARBA00023014"/>
    </source>
</evidence>
<dbReference type="InterPro" id="IPR034466">
    <property type="entry name" value="Methyltransferase_Class_B"/>
</dbReference>
<dbReference type="SMART" id="SM00729">
    <property type="entry name" value="Elp3"/>
    <property type="match status" value="1"/>
</dbReference>
<evidence type="ECO:0000256" key="2">
    <source>
        <dbReference type="ARBA" id="ARBA00022691"/>
    </source>
</evidence>
<keyword evidence="2" id="KW-0949">S-adenosyl-L-methionine</keyword>
<dbReference type="InterPro" id="IPR025274">
    <property type="entry name" value="DUF4070"/>
</dbReference>
<dbReference type="InterPro" id="IPR058240">
    <property type="entry name" value="rSAM_sf"/>
</dbReference>
<dbReference type="InterPro" id="IPR023404">
    <property type="entry name" value="rSAM_horseshoe"/>
</dbReference>
<gene>
    <name evidence="7" type="ORF">NG799_14330</name>
</gene>
<keyword evidence="8" id="KW-1185">Reference proteome</keyword>
<proteinExistence type="predicted"/>
<comment type="caution">
    <text evidence="7">The sequence shown here is derived from an EMBL/GenBank/DDBJ whole genome shotgun (WGS) entry which is preliminary data.</text>
</comment>
<dbReference type="Gene3D" id="3.80.30.20">
    <property type="entry name" value="tm_1862 like domain"/>
    <property type="match status" value="1"/>
</dbReference>
<reference evidence="7 8" key="1">
    <citation type="journal article" date="2022" name="Front. Microbiol.">
        <title>High genomic differentiation and limited gene flow indicate recent cryptic speciation within the genus Laspinema (cyanobacteria).</title>
        <authorList>
            <person name="Stanojkovic A."/>
            <person name="Skoupy S."/>
            <person name="Skaloud P."/>
            <person name="Dvorak P."/>
        </authorList>
    </citation>
    <scope>NUCLEOTIDE SEQUENCE [LARGE SCALE GENOMIC DNA]</scope>
    <source>
        <strain evidence="7 8">D2a</strain>
    </source>
</reference>
<evidence type="ECO:0000256" key="3">
    <source>
        <dbReference type="ARBA" id="ARBA00022723"/>
    </source>
</evidence>
<evidence type="ECO:0000259" key="6">
    <source>
        <dbReference type="PROSITE" id="PS51918"/>
    </source>
</evidence>
<organism evidence="7 8">
    <name type="scientific">Laspinema palackyanum D2a</name>
    <dbReference type="NCBI Taxonomy" id="2953684"/>
    <lineage>
        <taxon>Bacteria</taxon>
        <taxon>Bacillati</taxon>
        <taxon>Cyanobacteriota</taxon>
        <taxon>Cyanophyceae</taxon>
        <taxon>Oscillatoriophycideae</taxon>
        <taxon>Oscillatoriales</taxon>
        <taxon>Laspinemataceae</taxon>
        <taxon>Laspinema</taxon>
        <taxon>Laspinema palackyanum</taxon>
    </lineage>
</organism>
<feature type="domain" description="Radical SAM core" evidence="6">
    <location>
        <begin position="164"/>
        <end position="394"/>
    </location>
</feature>
<dbReference type="Pfam" id="PF02310">
    <property type="entry name" value="B12-binding"/>
    <property type="match status" value="1"/>
</dbReference>
<evidence type="ECO:0000256" key="4">
    <source>
        <dbReference type="ARBA" id="ARBA00023004"/>
    </source>
</evidence>
<evidence type="ECO:0000313" key="8">
    <source>
        <dbReference type="Proteomes" id="UP001525890"/>
    </source>
</evidence>
<dbReference type="CDD" id="cd02068">
    <property type="entry name" value="radical_SAM_B12_BD"/>
    <property type="match status" value="1"/>
</dbReference>
<keyword evidence="5" id="KW-0411">Iron-sulfur</keyword>
<name>A0ABT2MRY7_9CYAN</name>
<dbReference type="SUPFAM" id="SSF102114">
    <property type="entry name" value="Radical SAM enzymes"/>
    <property type="match status" value="1"/>
</dbReference>
<dbReference type="InterPro" id="IPR034530">
    <property type="entry name" value="HpnP-like"/>
</dbReference>
<dbReference type="Proteomes" id="UP001525890">
    <property type="component" value="Unassembled WGS sequence"/>
</dbReference>
<dbReference type="Gene3D" id="3.40.50.280">
    <property type="entry name" value="Cobalamin-binding domain"/>
    <property type="match status" value="1"/>
</dbReference>
<comment type="cofactor">
    <cofactor evidence="1">
        <name>[4Fe-4S] cluster</name>
        <dbReference type="ChEBI" id="CHEBI:49883"/>
    </cofactor>
</comment>
<dbReference type="InterPro" id="IPR051198">
    <property type="entry name" value="BchE-like"/>
</dbReference>
<dbReference type="SFLD" id="SFLDG01123">
    <property type="entry name" value="methyltransferase_(Class_B)"/>
    <property type="match status" value="1"/>
</dbReference>
<dbReference type="InterPro" id="IPR006638">
    <property type="entry name" value="Elp3/MiaA/NifB-like_rSAM"/>
</dbReference>
<keyword evidence="3" id="KW-0479">Metal-binding</keyword>
<dbReference type="EMBL" id="JAMXFF010000020">
    <property type="protein sequence ID" value="MCT7967514.1"/>
    <property type="molecule type" value="Genomic_DNA"/>
</dbReference>
<evidence type="ECO:0000313" key="7">
    <source>
        <dbReference type="EMBL" id="MCT7967514.1"/>
    </source>
</evidence>
<dbReference type="PANTHER" id="PTHR43409">
    <property type="entry name" value="ANAEROBIC MAGNESIUM-PROTOPORPHYRIN IX MONOMETHYL ESTER CYCLASE-RELATED"/>
    <property type="match status" value="1"/>
</dbReference>
<dbReference type="PANTHER" id="PTHR43409:SF3">
    <property type="entry name" value="HYPOTHETICAL METHYLTRANSFERASE"/>
    <property type="match status" value="1"/>
</dbReference>
<dbReference type="SFLD" id="SFLDS00029">
    <property type="entry name" value="Radical_SAM"/>
    <property type="match status" value="1"/>
</dbReference>
<protein>
    <submittedName>
        <fullName evidence="7">B12-binding domain-containing radical SAM protein</fullName>
    </submittedName>
</protein>
<dbReference type="SFLD" id="SFLDG01082">
    <property type="entry name" value="B12-binding_domain_containing"/>
    <property type="match status" value="1"/>
</dbReference>
<dbReference type="PROSITE" id="PS51918">
    <property type="entry name" value="RADICAL_SAM"/>
    <property type="match status" value="1"/>
</dbReference>
<dbReference type="SFLD" id="SFLDF00303">
    <property type="entry name" value="hopanoid_C2-methyltransferase"/>
    <property type="match status" value="1"/>
</dbReference>
<dbReference type="Pfam" id="PF04055">
    <property type="entry name" value="Radical_SAM"/>
    <property type="match status" value="1"/>
</dbReference>
<evidence type="ECO:0000256" key="1">
    <source>
        <dbReference type="ARBA" id="ARBA00001966"/>
    </source>
</evidence>
<dbReference type="InterPro" id="IPR007197">
    <property type="entry name" value="rSAM"/>
</dbReference>